<sequence length="388" mass="42929">MRGEKMSGREGLLLNGEQDQVPLGEIVQLSQIRGDRNRVTTALKDSILQEGLLYPPIVASVTPALLEEYIGFTNRTWGGDANFDDFADRLRLDGNYYLMVAGHTRCAAVEELINEGALPADIEMPVKVVKMGSVMDIVSVQRADNLHSAPPKEREAMAIVELYVWGLENGSWSNKKEFLNSQSSQNINITRGTLRDALHYANLPSRIRNFILGGAIKYSVGVEMGAGVPIMLDFFAYKMGFSGFDDSAINEESKRQIELATEVFLDRLCIEIVSGNRSTGKNRSILESRVLIRNELERMKGVMVPVSDEPLFTLQEPPSQIIDGEIRNLRRALNDMTVRHASGLLSDMIKGQEGLLGSDEVDSLLEKLKSAENYEYQSLGGIALSASI</sequence>
<organism evidence="1 2">
    <name type="scientific">Candidatus Nanosynbacter lyticus</name>
    <dbReference type="NCBI Taxonomy" id="2093824"/>
    <lineage>
        <taxon>Bacteria</taxon>
        <taxon>Candidatus Saccharimonadota</taxon>
        <taxon>Candidatus Saccharimonadia</taxon>
        <taxon>Candidatus Nanosynbacterales</taxon>
        <taxon>Candidatus Nanosynbacteraceae</taxon>
        <taxon>Candidatus Nanosynbacter</taxon>
    </lineage>
</organism>
<name>A0A6S4GR18_9BACT</name>
<dbReference type="RefSeq" id="WP_039327186.1">
    <property type="nucleotide sequence ID" value="NZ_CP007496.1"/>
</dbReference>
<evidence type="ECO:0008006" key="3">
    <source>
        <dbReference type="Google" id="ProtNLM"/>
    </source>
</evidence>
<protein>
    <recommendedName>
        <fullName evidence="3">ParB/Sulfiredoxin domain-containing protein</fullName>
    </recommendedName>
</protein>
<evidence type="ECO:0000313" key="2">
    <source>
        <dbReference type="Proteomes" id="UP000030902"/>
    </source>
</evidence>
<proteinExistence type="predicted"/>
<keyword evidence="2" id="KW-1185">Reference proteome</keyword>
<dbReference type="AlphaFoldDB" id="A0A6S4GR18"/>
<gene>
    <name evidence="1" type="ORF">TM7x_01410</name>
</gene>
<evidence type="ECO:0000313" key="1">
    <source>
        <dbReference type="EMBL" id="AJA06789.1"/>
    </source>
</evidence>
<reference evidence="1 2" key="1">
    <citation type="journal article" date="2015" name="Proc. Natl. Acad. Sci. U.S.A.">
        <title>Cultivation of a human-associated TM7 phylotype reveals a reduced genome and epibiotic parasitic lifestyle.</title>
        <authorList>
            <person name="He X."/>
            <person name="McLean J.S."/>
            <person name="Edlund A."/>
            <person name="Yooseph S."/>
            <person name="Hall A.P."/>
            <person name="Liu S.Y."/>
            <person name="Dorrestein P.C."/>
            <person name="Esquenazi E."/>
            <person name="Hunter R.C."/>
            <person name="Cheng G."/>
            <person name="Nelson K.E."/>
            <person name="Lux R."/>
            <person name="Shi W."/>
        </authorList>
    </citation>
    <scope>NUCLEOTIDE SEQUENCE [LARGE SCALE GENOMIC DNA]</scope>
    <source>
        <strain evidence="1 2">TM7x</strain>
    </source>
</reference>
<dbReference type="Proteomes" id="UP000030902">
    <property type="component" value="Chromosome"/>
</dbReference>
<dbReference type="KEGG" id="sox:TM7x_01410"/>
<accession>A0A6S4GR18</accession>
<dbReference type="EMBL" id="CP007496">
    <property type="protein sequence ID" value="AJA06789.1"/>
    <property type="molecule type" value="Genomic_DNA"/>
</dbReference>